<organism evidence="1 2">
    <name type="scientific">Saccharicrinis carchari</name>
    <dbReference type="NCBI Taxonomy" id="1168039"/>
    <lineage>
        <taxon>Bacteria</taxon>
        <taxon>Pseudomonadati</taxon>
        <taxon>Bacteroidota</taxon>
        <taxon>Bacteroidia</taxon>
        <taxon>Marinilabiliales</taxon>
        <taxon>Marinilabiliaceae</taxon>
        <taxon>Saccharicrinis</taxon>
    </lineage>
</organism>
<proteinExistence type="predicted"/>
<dbReference type="EMBL" id="FXTB01000001">
    <property type="protein sequence ID" value="SMO38672.1"/>
    <property type="molecule type" value="Genomic_DNA"/>
</dbReference>
<sequence length="114" mass="13130">MEAIQLSITALLFKWATLCVDWFMDLFADPEYYWVHETYPSDNVVVKARVTGKARIAPKWPVWIKGRRQDPVLGALIHLKRMLLHILETCTNGCFALFDSIWAGVDKNVRPIVV</sequence>
<dbReference type="Proteomes" id="UP000319040">
    <property type="component" value="Unassembled WGS sequence"/>
</dbReference>
<dbReference type="OrthoDB" id="1123499at2"/>
<dbReference type="RefSeq" id="WP_142531805.1">
    <property type="nucleotide sequence ID" value="NZ_FXTB01000001.1"/>
</dbReference>
<gene>
    <name evidence="1" type="ORF">SAMN06265379_101426</name>
</gene>
<evidence type="ECO:0000313" key="1">
    <source>
        <dbReference type="EMBL" id="SMO38672.1"/>
    </source>
</evidence>
<name>A0A521AUZ2_SACCC</name>
<accession>A0A521AUZ2</accession>
<dbReference type="AlphaFoldDB" id="A0A521AUZ2"/>
<reference evidence="1 2" key="1">
    <citation type="submission" date="2017-05" db="EMBL/GenBank/DDBJ databases">
        <authorList>
            <person name="Varghese N."/>
            <person name="Submissions S."/>
        </authorList>
    </citation>
    <scope>NUCLEOTIDE SEQUENCE [LARGE SCALE GENOMIC DNA]</scope>
    <source>
        <strain evidence="1 2">DSM 27040</strain>
    </source>
</reference>
<keyword evidence="2" id="KW-1185">Reference proteome</keyword>
<evidence type="ECO:0000313" key="2">
    <source>
        <dbReference type="Proteomes" id="UP000319040"/>
    </source>
</evidence>
<protein>
    <submittedName>
        <fullName evidence="1">Uncharacterized protein</fullName>
    </submittedName>
</protein>